<feature type="domain" description="IPT/TIG" evidence="2">
    <location>
        <begin position="124"/>
        <end position="201"/>
    </location>
</feature>
<evidence type="ECO:0000256" key="1">
    <source>
        <dbReference type="ARBA" id="ARBA00022729"/>
    </source>
</evidence>
<evidence type="ECO:0000313" key="4">
    <source>
        <dbReference type="Proteomes" id="UP000641932"/>
    </source>
</evidence>
<dbReference type="InterPro" id="IPR013783">
    <property type="entry name" value="Ig-like_fold"/>
</dbReference>
<proteinExistence type="predicted"/>
<dbReference type="EMBL" id="BMMS01000047">
    <property type="protein sequence ID" value="GGO99703.1"/>
    <property type="molecule type" value="Genomic_DNA"/>
</dbReference>
<evidence type="ECO:0000313" key="3">
    <source>
        <dbReference type="EMBL" id="GGO99703.1"/>
    </source>
</evidence>
<feature type="domain" description="IPT/TIG" evidence="2">
    <location>
        <begin position="43"/>
        <end position="122"/>
    </location>
</feature>
<dbReference type="Pfam" id="PF01833">
    <property type="entry name" value="TIG"/>
    <property type="match status" value="4"/>
</dbReference>
<gene>
    <name evidence="3" type="ORF">GCM10012280_66770</name>
</gene>
<dbReference type="InterPro" id="IPR014756">
    <property type="entry name" value="Ig_E-set"/>
</dbReference>
<feature type="domain" description="IPT/TIG" evidence="2">
    <location>
        <begin position="203"/>
        <end position="287"/>
    </location>
</feature>
<dbReference type="PANTHER" id="PTHR46769">
    <property type="entry name" value="POLYCYSTIC KIDNEY AND HEPATIC DISEASE 1 (AUTOSOMAL RECESSIVE)-LIKE 1"/>
    <property type="match status" value="1"/>
</dbReference>
<dbReference type="InterPro" id="IPR052387">
    <property type="entry name" value="Fibrocystin"/>
</dbReference>
<organism evidence="3 4">
    <name type="scientific">Wenjunlia tyrosinilytica</name>
    <dbReference type="NCBI Taxonomy" id="1544741"/>
    <lineage>
        <taxon>Bacteria</taxon>
        <taxon>Bacillati</taxon>
        <taxon>Actinomycetota</taxon>
        <taxon>Actinomycetes</taxon>
        <taxon>Kitasatosporales</taxon>
        <taxon>Streptomycetaceae</taxon>
        <taxon>Wenjunlia</taxon>
    </lineage>
</organism>
<sequence>MSFTPVSATQITTAAPAGSGTVNVTVTTPGGTSNGVPYTYNAVPVITGLSPNGGSNAGGTPVTITGTDFTGATLVKFGSVSVSFTPVSATQITTAAPAGSGTVNVTVTTPGGTSNGAAFTYNPVPAISALTPSQGPAAGANTVTITGTALIGATTVTFGTKPATITGNTAGQLTVTAPAAAVNVSVTAPGGTSNPLPYFYIPAPTVTRLDPTQGPVSGGNTVTITGSNLTLTGAVHFATGTATGITVLSDSQITAQAPSGSGTATVTVTTPGGTSLPGLGGAYYTYLGTPVVNALDPSQGPAAGGDVVTITGSNLTYTDEVRFGGIAVSFTAISDTKIVAAAPAGPPGTVPVTVHTPAGTSADTPYQYLA</sequence>
<feature type="domain" description="IPT/TIG" evidence="2">
    <location>
        <begin position="289"/>
        <end position="369"/>
    </location>
</feature>
<dbReference type="Gene3D" id="2.60.40.10">
    <property type="entry name" value="Immunoglobulins"/>
    <property type="match status" value="4"/>
</dbReference>
<evidence type="ECO:0000259" key="2">
    <source>
        <dbReference type="SMART" id="SM00429"/>
    </source>
</evidence>
<dbReference type="CDD" id="cd00102">
    <property type="entry name" value="IPT"/>
    <property type="match status" value="3"/>
</dbReference>
<accession>A0A918E2J9</accession>
<dbReference type="SUPFAM" id="SSF81296">
    <property type="entry name" value="E set domains"/>
    <property type="match status" value="4"/>
</dbReference>
<name>A0A918E2J9_9ACTN</name>
<keyword evidence="1" id="KW-0732">Signal</keyword>
<dbReference type="SMART" id="SM00429">
    <property type="entry name" value="IPT"/>
    <property type="match status" value="4"/>
</dbReference>
<dbReference type="GO" id="GO:0005975">
    <property type="term" value="P:carbohydrate metabolic process"/>
    <property type="evidence" value="ECO:0007669"/>
    <property type="project" value="UniProtKB-ARBA"/>
</dbReference>
<dbReference type="AlphaFoldDB" id="A0A918E2J9"/>
<dbReference type="InterPro" id="IPR002909">
    <property type="entry name" value="IPT_dom"/>
</dbReference>
<comment type="caution">
    <text evidence="3">The sequence shown here is derived from an EMBL/GenBank/DDBJ whole genome shotgun (WGS) entry which is preliminary data.</text>
</comment>
<reference evidence="3" key="2">
    <citation type="submission" date="2020-09" db="EMBL/GenBank/DDBJ databases">
        <authorList>
            <person name="Sun Q."/>
            <person name="Zhou Y."/>
        </authorList>
    </citation>
    <scope>NUCLEOTIDE SEQUENCE</scope>
    <source>
        <strain evidence="3">CGMCC 4.7201</strain>
    </source>
</reference>
<protein>
    <recommendedName>
        <fullName evidence="2">IPT/TIG domain-containing protein</fullName>
    </recommendedName>
</protein>
<keyword evidence="4" id="KW-1185">Reference proteome</keyword>
<dbReference type="PANTHER" id="PTHR46769:SF2">
    <property type="entry name" value="FIBROCYSTIN-L ISOFORM 2 PRECURSOR-RELATED"/>
    <property type="match status" value="1"/>
</dbReference>
<reference evidence="3" key="1">
    <citation type="journal article" date="2014" name="Int. J. Syst. Evol. Microbiol.">
        <title>Complete genome sequence of Corynebacterium casei LMG S-19264T (=DSM 44701T), isolated from a smear-ripened cheese.</title>
        <authorList>
            <consortium name="US DOE Joint Genome Institute (JGI-PGF)"/>
            <person name="Walter F."/>
            <person name="Albersmeier A."/>
            <person name="Kalinowski J."/>
            <person name="Ruckert C."/>
        </authorList>
    </citation>
    <scope>NUCLEOTIDE SEQUENCE</scope>
    <source>
        <strain evidence="3">CGMCC 4.7201</strain>
    </source>
</reference>
<dbReference type="Proteomes" id="UP000641932">
    <property type="component" value="Unassembled WGS sequence"/>
</dbReference>